<dbReference type="PANTHER" id="PTHR11695">
    <property type="entry name" value="ALCOHOL DEHYDROGENASE RELATED"/>
    <property type="match status" value="1"/>
</dbReference>
<evidence type="ECO:0000313" key="3">
    <source>
        <dbReference type="Proteomes" id="UP000623687"/>
    </source>
</evidence>
<dbReference type="Pfam" id="PF08240">
    <property type="entry name" value="ADH_N"/>
    <property type="match status" value="1"/>
</dbReference>
<dbReference type="Gene3D" id="3.90.180.10">
    <property type="entry name" value="Medium-chain alcohol dehydrogenases, catalytic domain"/>
    <property type="match status" value="1"/>
</dbReference>
<name>A0A8H7DXP8_PLEOS</name>
<sequence>MPTPTTQKAWIVERMGRPSKALKFHSDWPVPSEIPKDHVLVKIQAAALNPIGYKLMQVAPNFLAKRPLIAEHDFSGVVVKENGTEFEVGDPVFGFFHVSVALKTRQGALAEYAVVPAISVAKRPSNIDAIKASGLAVVGLTAYQSMFHDARLEAGQTVFINGGSTSVGLFAIQIAKAHGLNVVVSASGKNEELVRKMGADEFIDYTKEPLHRYLTSHPPSPKFHAIIDAYGLSDPSLYTHSPAYLAPGGAFVTTTPAPHNVSLTELGNLFRTIAAMTWPTWLGGTPREFKVYGLVQNKADINALRDLVAEGKVVGVVDSIYEMDDALKAYERLLTSRATGKVVIKIDVPPETNDVVDSS</sequence>
<evidence type="ECO:0000259" key="1">
    <source>
        <dbReference type="SMART" id="SM00829"/>
    </source>
</evidence>
<dbReference type="InterPro" id="IPR036291">
    <property type="entry name" value="NAD(P)-bd_dom_sf"/>
</dbReference>
<evidence type="ECO:0000313" key="2">
    <source>
        <dbReference type="EMBL" id="KAF7441005.1"/>
    </source>
</evidence>
<dbReference type="SUPFAM" id="SSF50129">
    <property type="entry name" value="GroES-like"/>
    <property type="match status" value="1"/>
</dbReference>
<dbReference type="InterPro" id="IPR050700">
    <property type="entry name" value="YIM1/Zinc_Alcohol_DH_Fams"/>
</dbReference>
<accession>A0A8H7DXP8</accession>
<protein>
    <recommendedName>
        <fullName evidence="1">Enoyl reductase (ER) domain-containing protein</fullName>
    </recommendedName>
</protein>
<feature type="domain" description="Enoyl reductase (ER)" evidence="1">
    <location>
        <begin position="17"/>
        <end position="344"/>
    </location>
</feature>
<dbReference type="InterPro" id="IPR013154">
    <property type="entry name" value="ADH-like_N"/>
</dbReference>
<dbReference type="RefSeq" id="XP_036636849.1">
    <property type="nucleotide sequence ID" value="XM_036771004.1"/>
</dbReference>
<dbReference type="InterPro" id="IPR011032">
    <property type="entry name" value="GroES-like_sf"/>
</dbReference>
<organism evidence="2 3">
    <name type="scientific">Pleurotus ostreatus</name>
    <name type="common">Oyster mushroom</name>
    <name type="synonym">White-rot fungus</name>
    <dbReference type="NCBI Taxonomy" id="5322"/>
    <lineage>
        <taxon>Eukaryota</taxon>
        <taxon>Fungi</taxon>
        <taxon>Dikarya</taxon>
        <taxon>Basidiomycota</taxon>
        <taxon>Agaricomycotina</taxon>
        <taxon>Agaricomycetes</taxon>
        <taxon>Agaricomycetidae</taxon>
        <taxon>Agaricales</taxon>
        <taxon>Pleurotineae</taxon>
        <taxon>Pleurotaceae</taxon>
        <taxon>Pleurotus</taxon>
    </lineage>
</organism>
<dbReference type="GO" id="GO:0016491">
    <property type="term" value="F:oxidoreductase activity"/>
    <property type="evidence" value="ECO:0007669"/>
    <property type="project" value="InterPro"/>
</dbReference>
<dbReference type="InterPro" id="IPR020843">
    <property type="entry name" value="ER"/>
</dbReference>
<dbReference type="PANTHER" id="PTHR11695:SF294">
    <property type="entry name" value="RETICULON-4-INTERACTING PROTEIN 1, MITOCHONDRIAL"/>
    <property type="match status" value="1"/>
</dbReference>
<dbReference type="CDD" id="cd08267">
    <property type="entry name" value="MDR1"/>
    <property type="match status" value="1"/>
</dbReference>
<dbReference type="AlphaFoldDB" id="A0A8H7DXP8"/>
<dbReference type="SMART" id="SM00829">
    <property type="entry name" value="PKS_ER"/>
    <property type="match status" value="1"/>
</dbReference>
<dbReference type="Gene3D" id="3.40.50.720">
    <property type="entry name" value="NAD(P)-binding Rossmann-like Domain"/>
    <property type="match status" value="1"/>
</dbReference>
<keyword evidence="3" id="KW-1185">Reference proteome</keyword>
<dbReference type="GO" id="GO:0005739">
    <property type="term" value="C:mitochondrion"/>
    <property type="evidence" value="ECO:0007669"/>
    <property type="project" value="TreeGrafter"/>
</dbReference>
<dbReference type="Proteomes" id="UP000623687">
    <property type="component" value="Unassembled WGS sequence"/>
</dbReference>
<dbReference type="EMBL" id="JACETU010000001">
    <property type="protein sequence ID" value="KAF7441005.1"/>
    <property type="molecule type" value="Genomic_DNA"/>
</dbReference>
<dbReference type="Pfam" id="PF13602">
    <property type="entry name" value="ADH_zinc_N_2"/>
    <property type="match status" value="1"/>
</dbReference>
<comment type="caution">
    <text evidence="2">The sequence shown here is derived from an EMBL/GenBank/DDBJ whole genome shotgun (WGS) entry which is preliminary data.</text>
</comment>
<reference evidence="2" key="1">
    <citation type="submission" date="2019-07" db="EMBL/GenBank/DDBJ databases">
        <authorList>
            <person name="Palmer J.M."/>
        </authorList>
    </citation>
    <scope>NUCLEOTIDE SEQUENCE</scope>
    <source>
        <strain evidence="2">PC9</strain>
    </source>
</reference>
<proteinExistence type="predicted"/>
<gene>
    <name evidence="2" type="ORF">PC9H_001354</name>
</gene>
<dbReference type="GeneID" id="59371195"/>
<dbReference type="VEuPathDB" id="FungiDB:PC9H_001354"/>
<dbReference type="OrthoDB" id="3509362at2759"/>
<dbReference type="SUPFAM" id="SSF51735">
    <property type="entry name" value="NAD(P)-binding Rossmann-fold domains"/>
    <property type="match status" value="1"/>
</dbReference>